<evidence type="ECO:0000313" key="2">
    <source>
        <dbReference type="EnsemblProtists" id="EOD31680"/>
    </source>
</evidence>
<reference evidence="3" key="1">
    <citation type="journal article" date="2013" name="Nature">
        <title>Pan genome of the phytoplankton Emiliania underpins its global distribution.</title>
        <authorList>
            <person name="Read B.A."/>
            <person name="Kegel J."/>
            <person name="Klute M.J."/>
            <person name="Kuo A."/>
            <person name="Lefebvre S.C."/>
            <person name="Maumus F."/>
            <person name="Mayer C."/>
            <person name="Miller J."/>
            <person name="Monier A."/>
            <person name="Salamov A."/>
            <person name="Young J."/>
            <person name="Aguilar M."/>
            <person name="Claverie J.M."/>
            <person name="Frickenhaus S."/>
            <person name="Gonzalez K."/>
            <person name="Herman E.K."/>
            <person name="Lin Y.C."/>
            <person name="Napier J."/>
            <person name="Ogata H."/>
            <person name="Sarno A.F."/>
            <person name="Shmutz J."/>
            <person name="Schroeder D."/>
            <person name="de Vargas C."/>
            <person name="Verret F."/>
            <person name="von Dassow P."/>
            <person name="Valentin K."/>
            <person name="Van de Peer Y."/>
            <person name="Wheeler G."/>
            <person name="Dacks J.B."/>
            <person name="Delwiche C.F."/>
            <person name="Dyhrman S.T."/>
            <person name="Glockner G."/>
            <person name="John U."/>
            <person name="Richards T."/>
            <person name="Worden A.Z."/>
            <person name="Zhang X."/>
            <person name="Grigoriev I.V."/>
            <person name="Allen A.E."/>
            <person name="Bidle K."/>
            <person name="Borodovsky M."/>
            <person name="Bowler C."/>
            <person name="Brownlee C."/>
            <person name="Cock J.M."/>
            <person name="Elias M."/>
            <person name="Gladyshev V.N."/>
            <person name="Groth M."/>
            <person name="Guda C."/>
            <person name="Hadaegh A."/>
            <person name="Iglesias-Rodriguez M.D."/>
            <person name="Jenkins J."/>
            <person name="Jones B.M."/>
            <person name="Lawson T."/>
            <person name="Leese F."/>
            <person name="Lindquist E."/>
            <person name="Lobanov A."/>
            <person name="Lomsadze A."/>
            <person name="Malik S.B."/>
            <person name="Marsh M.E."/>
            <person name="Mackinder L."/>
            <person name="Mock T."/>
            <person name="Mueller-Roeber B."/>
            <person name="Pagarete A."/>
            <person name="Parker M."/>
            <person name="Probert I."/>
            <person name="Quesneville H."/>
            <person name="Raines C."/>
            <person name="Rensing S.A."/>
            <person name="Riano-Pachon D.M."/>
            <person name="Richier S."/>
            <person name="Rokitta S."/>
            <person name="Shiraiwa Y."/>
            <person name="Soanes D.M."/>
            <person name="van der Giezen M."/>
            <person name="Wahlund T.M."/>
            <person name="Williams B."/>
            <person name="Wilson W."/>
            <person name="Wolfe G."/>
            <person name="Wurch L.L."/>
        </authorList>
    </citation>
    <scope>NUCLEOTIDE SEQUENCE</scope>
</reference>
<evidence type="ECO:0000313" key="3">
    <source>
        <dbReference type="Proteomes" id="UP000013827"/>
    </source>
</evidence>
<reference evidence="2" key="2">
    <citation type="submission" date="2024-10" db="UniProtKB">
        <authorList>
            <consortium name="EnsemblProtists"/>
        </authorList>
    </citation>
    <scope>IDENTIFICATION</scope>
</reference>
<sequence length="274" mass="28626">MTTRAASRANDGDEPPDGASGEQQQGGAPADTAAEGALDLNQPAEGSPPAAGGAPQGRAQGEGASAGERRGNQPSGDQPDARRGGLQDGGQPTFADMGQLIRSMTESNRAIAQSITSSITSALGNEPRADEGRAARTSLSARVTRTYDDGIPRLEGENITPQLMAEWGAKELEAHKSSLQEGLKYICAAIGDSELKQSLAQRAGNNGVRAMELLNTLTARTGREAALTASPAWRSCRLSYNHAAPKTGINWSDGQGRKKEKKGKSLASGQHRRK</sequence>
<dbReference type="HOGENOM" id="CLU_1017787_0_0_1"/>
<proteinExistence type="predicted"/>
<organism evidence="2 3">
    <name type="scientific">Emiliania huxleyi (strain CCMP1516)</name>
    <dbReference type="NCBI Taxonomy" id="280463"/>
    <lineage>
        <taxon>Eukaryota</taxon>
        <taxon>Haptista</taxon>
        <taxon>Haptophyta</taxon>
        <taxon>Prymnesiophyceae</taxon>
        <taxon>Isochrysidales</taxon>
        <taxon>Noelaerhabdaceae</taxon>
        <taxon>Emiliania</taxon>
    </lineage>
</organism>
<evidence type="ECO:0000256" key="1">
    <source>
        <dbReference type="SAM" id="MobiDB-lite"/>
    </source>
</evidence>
<accession>A0A0D3K7E5</accession>
<dbReference type="GeneID" id="17276955"/>
<dbReference type="Proteomes" id="UP000013827">
    <property type="component" value="Unassembled WGS sequence"/>
</dbReference>
<name>A0A0D3K7E5_EMIH1</name>
<dbReference type="PaxDb" id="2903-EOD31680"/>
<dbReference type="RefSeq" id="XP_005784109.1">
    <property type="nucleotide sequence ID" value="XM_005784052.1"/>
</dbReference>
<feature type="region of interest" description="Disordered" evidence="1">
    <location>
        <begin position="1"/>
        <end position="102"/>
    </location>
</feature>
<feature type="compositionally biased region" description="Low complexity" evidence="1">
    <location>
        <begin position="42"/>
        <end position="63"/>
    </location>
</feature>
<dbReference type="KEGG" id="ehx:EMIHUDRAFT_253484"/>
<protein>
    <submittedName>
        <fullName evidence="2">Uncharacterized protein</fullName>
    </submittedName>
</protein>
<feature type="region of interest" description="Disordered" evidence="1">
    <location>
        <begin position="244"/>
        <end position="274"/>
    </location>
</feature>
<feature type="compositionally biased region" description="Basic residues" evidence="1">
    <location>
        <begin position="258"/>
        <end position="274"/>
    </location>
</feature>
<dbReference type="EnsemblProtists" id="EOD31680">
    <property type="protein sequence ID" value="EOD31680"/>
    <property type="gene ID" value="EMIHUDRAFT_253484"/>
</dbReference>
<keyword evidence="3" id="KW-1185">Reference proteome</keyword>
<dbReference type="AlphaFoldDB" id="A0A0D3K7E5"/>